<dbReference type="SUPFAM" id="SSF141868">
    <property type="entry name" value="EAL domain-like"/>
    <property type="match status" value="1"/>
</dbReference>
<dbReference type="PROSITE" id="PS50883">
    <property type="entry name" value="EAL"/>
    <property type="match status" value="1"/>
</dbReference>
<feature type="domain" description="EAL" evidence="1">
    <location>
        <begin position="176"/>
        <end position="425"/>
    </location>
</feature>
<keyword evidence="4" id="KW-1185">Reference proteome</keyword>
<protein>
    <submittedName>
        <fullName evidence="3">EAL domain-containing protein</fullName>
    </submittedName>
</protein>
<reference evidence="4" key="1">
    <citation type="journal article" date="2019" name="Int. J. Syst. Evol. Microbiol.">
        <title>The Global Catalogue of Microorganisms (GCM) 10K type strain sequencing project: providing services to taxonomists for standard genome sequencing and annotation.</title>
        <authorList>
            <consortium name="The Broad Institute Genomics Platform"/>
            <consortium name="The Broad Institute Genome Sequencing Center for Infectious Disease"/>
            <person name="Wu L."/>
            <person name="Ma J."/>
        </authorList>
    </citation>
    <scope>NUCLEOTIDE SEQUENCE [LARGE SCALE GENOMIC DNA]</scope>
    <source>
        <strain evidence="4">CGMCC 1.18575</strain>
    </source>
</reference>
<dbReference type="InterPro" id="IPR029787">
    <property type="entry name" value="Nucleotide_cyclase"/>
</dbReference>
<dbReference type="InterPro" id="IPR050706">
    <property type="entry name" value="Cyclic-di-GMP_PDE-like"/>
</dbReference>
<name>A0ABW0HYL6_9BACL</name>
<dbReference type="Gene3D" id="3.30.70.270">
    <property type="match status" value="1"/>
</dbReference>
<dbReference type="InterPro" id="IPR000160">
    <property type="entry name" value="GGDEF_dom"/>
</dbReference>
<dbReference type="SUPFAM" id="SSF54631">
    <property type="entry name" value="CBS-domain pair"/>
    <property type="match status" value="1"/>
</dbReference>
<evidence type="ECO:0000313" key="4">
    <source>
        <dbReference type="Proteomes" id="UP001596113"/>
    </source>
</evidence>
<dbReference type="InterPro" id="IPR035919">
    <property type="entry name" value="EAL_sf"/>
</dbReference>
<dbReference type="SMART" id="SM00267">
    <property type="entry name" value="GGDEF"/>
    <property type="match status" value="1"/>
</dbReference>
<dbReference type="EMBL" id="JBHSMI010000029">
    <property type="protein sequence ID" value="MFC5405420.1"/>
    <property type="molecule type" value="Genomic_DNA"/>
</dbReference>
<feature type="domain" description="GGDEF" evidence="2">
    <location>
        <begin position="600"/>
        <end position="750"/>
    </location>
</feature>
<gene>
    <name evidence="3" type="ORF">ACFPOF_21980</name>
</gene>
<dbReference type="PROSITE" id="PS50887">
    <property type="entry name" value="GGDEF"/>
    <property type="match status" value="1"/>
</dbReference>
<evidence type="ECO:0000259" key="2">
    <source>
        <dbReference type="PROSITE" id="PS50887"/>
    </source>
</evidence>
<evidence type="ECO:0000259" key="1">
    <source>
        <dbReference type="PROSITE" id="PS50883"/>
    </source>
</evidence>
<proteinExistence type="predicted"/>
<sequence length="757" mass="83523">MIQEMESHMTSLAAGWADEHGEWQASGLFLLRWERGQQAEWTGRGQARVRRSLEAIALRLVKVTDTLTQWNVSETTLTLAVAFPDVEDGDAGAAEAEAGRMAFLLRDMAVRVLKEHRLPASLELGSSLRCGFAWIVEANAVRGMHATMSMKAWESAIIGAYERAWQQLTFAGGPIVRLPLSEMGIHPAEENVDVRYRPIVSLLDGSLYGYEAIPVSRRNGAEIDAKTFYELADHDGRLFENDRKFREAAIRGFPSRNGDIKLFLPVPAKIIYDPRLYPGSTLRRIEAANLRSEHVVLVLVGGGDESVATAKAALSHYRTQGFRIALPGVQPNMSSLRRMKDLHPDYATIDVGGSDGSSIDSVEESLLQALIAIARKEQIVLIAGGLNREDKLPALIDGGVNYAQGAWIGNDHEGYVSSGQKVGQAIRQRVKRKYKGASGALSELASPVMQFSRDAQVSEVSRYFEMHRVEQGIVITENGKPVGLLMKEKLHQLLSGQFGLPLYWNRSVGKIMDAHPMIVDESISVDQASQMAMAREPDKLYDAVIITREGIVTGITSIQALLEWVTKTRMADAQWANPLTGLPGNEPIRREIVRRLADGRPFDVLYADLDHFKWYNDHYGFQRGDDVIRYTGETLLETVRARETAESFVGHIGGDDFIAICSGADAEELAADMIARFERGIAAYEDKGRVAPIEDRSGRAVEATGLSMSISLLRCESSEGLTPETLSEKAALLKKKAKKIAGNSIVQERLGLRNQLV</sequence>
<evidence type="ECO:0000313" key="3">
    <source>
        <dbReference type="EMBL" id="MFC5405420.1"/>
    </source>
</evidence>
<dbReference type="Pfam" id="PF00990">
    <property type="entry name" value="GGDEF"/>
    <property type="match status" value="1"/>
</dbReference>
<dbReference type="InterPro" id="IPR046342">
    <property type="entry name" value="CBS_dom_sf"/>
</dbReference>
<accession>A0ABW0HYL6</accession>
<dbReference type="InterPro" id="IPR043128">
    <property type="entry name" value="Rev_trsase/Diguanyl_cyclase"/>
</dbReference>
<dbReference type="SMART" id="SM00052">
    <property type="entry name" value="EAL"/>
    <property type="match status" value="1"/>
</dbReference>
<dbReference type="NCBIfam" id="TIGR00254">
    <property type="entry name" value="GGDEF"/>
    <property type="match status" value="1"/>
</dbReference>
<comment type="caution">
    <text evidence="3">The sequence shown here is derived from an EMBL/GenBank/DDBJ whole genome shotgun (WGS) entry which is preliminary data.</text>
</comment>
<dbReference type="Gene3D" id="3.20.20.450">
    <property type="entry name" value="EAL domain"/>
    <property type="match status" value="1"/>
</dbReference>
<dbReference type="CDD" id="cd01949">
    <property type="entry name" value="GGDEF"/>
    <property type="match status" value="1"/>
</dbReference>
<dbReference type="Gene3D" id="3.10.580.10">
    <property type="entry name" value="CBS-domain"/>
    <property type="match status" value="1"/>
</dbReference>
<dbReference type="Proteomes" id="UP001596113">
    <property type="component" value="Unassembled WGS sequence"/>
</dbReference>
<dbReference type="Pfam" id="PF00563">
    <property type="entry name" value="EAL"/>
    <property type="match status" value="1"/>
</dbReference>
<dbReference type="SUPFAM" id="SSF55073">
    <property type="entry name" value="Nucleotide cyclase"/>
    <property type="match status" value="1"/>
</dbReference>
<organism evidence="3 4">
    <name type="scientific">Cohnella soli</name>
    <dbReference type="NCBI Taxonomy" id="425005"/>
    <lineage>
        <taxon>Bacteria</taxon>
        <taxon>Bacillati</taxon>
        <taxon>Bacillota</taxon>
        <taxon>Bacilli</taxon>
        <taxon>Bacillales</taxon>
        <taxon>Paenibacillaceae</taxon>
        <taxon>Cohnella</taxon>
    </lineage>
</organism>
<dbReference type="PANTHER" id="PTHR33121">
    <property type="entry name" value="CYCLIC DI-GMP PHOSPHODIESTERASE PDEF"/>
    <property type="match status" value="1"/>
</dbReference>
<dbReference type="PANTHER" id="PTHR33121:SF76">
    <property type="entry name" value="SIGNALING PROTEIN"/>
    <property type="match status" value="1"/>
</dbReference>
<dbReference type="InterPro" id="IPR001633">
    <property type="entry name" value="EAL_dom"/>
</dbReference>
<dbReference type="RefSeq" id="WP_378136639.1">
    <property type="nucleotide sequence ID" value="NZ_JBHSMI010000029.1"/>
</dbReference>